<dbReference type="Gene3D" id="3.40.50.300">
    <property type="entry name" value="P-loop containing nucleotide triphosphate hydrolases"/>
    <property type="match status" value="1"/>
</dbReference>
<feature type="binding site" evidence="10">
    <location>
        <begin position="36"/>
        <end position="43"/>
    </location>
    <ligand>
        <name>ATP</name>
        <dbReference type="ChEBI" id="CHEBI:30616"/>
    </ligand>
</feature>
<evidence type="ECO:0000256" key="10">
    <source>
        <dbReference type="HAMAP-Rule" id="MF_00185"/>
    </source>
</evidence>
<keyword evidence="7 10" id="KW-0067">ATP-binding</keyword>
<dbReference type="Proteomes" id="UP000029858">
    <property type="component" value="Unassembled WGS sequence"/>
</dbReference>
<feature type="binding site" evidence="10">
    <location>
        <begin position="38"/>
        <end position="43"/>
    </location>
    <ligand>
        <name>substrate</name>
    </ligand>
</feature>
<protein>
    <recommendedName>
        <fullName evidence="10">tRNA dimethylallyltransferase</fullName>
        <ecNumber evidence="10">2.5.1.75</ecNumber>
    </recommendedName>
    <alternativeName>
        <fullName evidence="10">Dimethylallyl diphosphate:tRNA dimethylallyltransferase</fullName>
        <shortName evidence="10">DMAPP:tRNA dimethylallyltransferase</shortName>
        <shortName evidence="10">DMATase</shortName>
    </alternativeName>
    <alternativeName>
        <fullName evidence="10">Isopentenyl-diphosphate:tRNA isopentenyltransferase</fullName>
        <shortName evidence="10">IPP transferase</shortName>
        <shortName evidence="10">IPPT</shortName>
        <shortName evidence="10">IPTase</shortName>
    </alternativeName>
</protein>
<dbReference type="PANTHER" id="PTHR11088:SF60">
    <property type="entry name" value="TRNA DIMETHYLALLYLTRANSFERASE"/>
    <property type="match status" value="1"/>
</dbReference>
<evidence type="ECO:0000256" key="1">
    <source>
        <dbReference type="ARBA" id="ARBA00001946"/>
    </source>
</evidence>
<evidence type="ECO:0000256" key="12">
    <source>
        <dbReference type="RuleBase" id="RU003784"/>
    </source>
</evidence>
<keyword evidence="6 10" id="KW-0547">Nucleotide-binding</keyword>
<dbReference type="GO" id="GO:0006400">
    <property type="term" value="P:tRNA modification"/>
    <property type="evidence" value="ECO:0007669"/>
    <property type="project" value="TreeGrafter"/>
</dbReference>
<keyword evidence="5 10" id="KW-0819">tRNA processing</keyword>
<dbReference type="EMBL" id="JRKQ01000083">
    <property type="protein sequence ID" value="KGJ20799.1"/>
    <property type="molecule type" value="Genomic_DNA"/>
</dbReference>
<name>A0A099GDG8_9RHOB</name>
<comment type="subunit">
    <text evidence="10">Monomer.</text>
</comment>
<evidence type="ECO:0000256" key="4">
    <source>
        <dbReference type="ARBA" id="ARBA00022679"/>
    </source>
</evidence>
<keyword evidence="8 10" id="KW-0460">Magnesium</keyword>
<keyword evidence="4 10" id="KW-0808">Transferase</keyword>
<evidence type="ECO:0000256" key="13">
    <source>
        <dbReference type="RuleBase" id="RU003785"/>
    </source>
</evidence>
<evidence type="ECO:0000256" key="3">
    <source>
        <dbReference type="ARBA" id="ARBA00005842"/>
    </source>
</evidence>
<evidence type="ECO:0000256" key="9">
    <source>
        <dbReference type="ARBA" id="ARBA00049563"/>
    </source>
</evidence>
<gene>
    <name evidence="10" type="primary">miaA</name>
    <name evidence="14" type="ORF">IX56_13345</name>
</gene>
<proteinExistence type="inferred from homology"/>
<dbReference type="InterPro" id="IPR027417">
    <property type="entry name" value="P-loop_NTPase"/>
</dbReference>
<comment type="caution">
    <text evidence="10">Lacks conserved residue(s) required for the propagation of feature annotation.</text>
</comment>
<comment type="function">
    <text evidence="2 10 12">Catalyzes the transfer of a dimethylallyl group onto the adenine at position 37 in tRNAs that read codons beginning with uridine, leading to the formation of N6-(dimethylallyl)adenosine (i(6)A).</text>
</comment>
<feature type="site" description="Interaction with substrate tRNA" evidence="10">
    <location>
        <position position="145"/>
    </location>
</feature>
<comment type="cofactor">
    <cofactor evidence="1 10">
        <name>Mg(2+)</name>
        <dbReference type="ChEBI" id="CHEBI:18420"/>
    </cofactor>
</comment>
<dbReference type="Pfam" id="PF01715">
    <property type="entry name" value="IPPT"/>
    <property type="match status" value="1"/>
</dbReference>
<dbReference type="HAMAP" id="MF_00185">
    <property type="entry name" value="IPP_trans"/>
    <property type="match status" value="1"/>
</dbReference>
<comment type="catalytic activity">
    <reaction evidence="9 10 11">
        <text>adenosine(37) in tRNA + dimethylallyl diphosphate = N(6)-dimethylallyladenosine(37) in tRNA + diphosphate</text>
        <dbReference type="Rhea" id="RHEA:26482"/>
        <dbReference type="Rhea" id="RHEA-COMP:10162"/>
        <dbReference type="Rhea" id="RHEA-COMP:10375"/>
        <dbReference type="ChEBI" id="CHEBI:33019"/>
        <dbReference type="ChEBI" id="CHEBI:57623"/>
        <dbReference type="ChEBI" id="CHEBI:74411"/>
        <dbReference type="ChEBI" id="CHEBI:74415"/>
        <dbReference type="EC" id="2.5.1.75"/>
    </reaction>
</comment>
<dbReference type="GO" id="GO:0052381">
    <property type="term" value="F:tRNA dimethylallyltransferase activity"/>
    <property type="evidence" value="ECO:0007669"/>
    <property type="project" value="UniProtKB-UniRule"/>
</dbReference>
<dbReference type="Gene3D" id="1.10.20.140">
    <property type="match status" value="1"/>
</dbReference>
<evidence type="ECO:0000313" key="14">
    <source>
        <dbReference type="EMBL" id="KGJ20799.1"/>
    </source>
</evidence>
<feature type="site" description="Interaction with substrate tRNA" evidence="10">
    <location>
        <position position="123"/>
    </location>
</feature>
<evidence type="ECO:0000256" key="2">
    <source>
        <dbReference type="ARBA" id="ARBA00003213"/>
    </source>
</evidence>
<reference evidence="14 15" key="2">
    <citation type="submission" date="2014-10" db="EMBL/GenBank/DDBJ databases">
        <title>Paracoccus sanguinis sp. nov., isolated from clinical specimens of New York State patients.</title>
        <authorList>
            <person name="Mingle L.A."/>
            <person name="Cole J.A."/>
            <person name="Lapierre P."/>
            <person name="Musser K.A."/>
        </authorList>
    </citation>
    <scope>NUCLEOTIDE SEQUENCE [LARGE SCALE GENOMIC DNA]</scope>
    <source>
        <strain evidence="14 15">5503</strain>
    </source>
</reference>
<dbReference type="InterPro" id="IPR039657">
    <property type="entry name" value="Dimethylallyltransferase"/>
</dbReference>
<evidence type="ECO:0000313" key="15">
    <source>
        <dbReference type="Proteomes" id="UP000029858"/>
    </source>
</evidence>
<dbReference type="EC" id="2.5.1.75" evidence="10"/>
<evidence type="ECO:0000256" key="5">
    <source>
        <dbReference type="ARBA" id="ARBA00022694"/>
    </source>
</evidence>
<dbReference type="GO" id="GO:0005524">
    <property type="term" value="F:ATP binding"/>
    <property type="evidence" value="ECO:0007669"/>
    <property type="project" value="UniProtKB-UniRule"/>
</dbReference>
<accession>A0A099GDG8</accession>
<sequence length="310" mass="32877">MAQRGTMFNLAATADAPDAARLVDSLDPDRPVLIAGPTAAGKSALALAIAERQGGVVVNADALQVWSCWRVLTARPSEADLARAPHALYGHRAPGQAYSVGDWLAEVAALRDAGARLIVAGGTGLYLTALTEGLSVIPPVPAAVRADADARMAAPDGLAALVAALDPETRARIDTRNPARVQRAWEVLTATGRGLSAWQAETPPPVIAPAAAHRLVLVADREALATRIARRFDAMLADGALDEVRAALPEWDARAQWTRAIGAPELRAHLVGEASLDEARTAAIISTRQYAKRQRAWFRGRMRDWTPVAV</sequence>
<evidence type="ECO:0000256" key="6">
    <source>
        <dbReference type="ARBA" id="ARBA00022741"/>
    </source>
</evidence>
<reference evidence="14 15" key="1">
    <citation type="submission" date="2014-09" db="EMBL/GenBank/DDBJ databases">
        <authorList>
            <person name="McGinnis J.M."/>
            <person name="Wolfgang W.J."/>
        </authorList>
    </citation>
    <scope>NUCLEOTIDE SEQUENCE [LARGE SCALE GENOMIC DNA]</scope>
    <source>
        <strain evidence="14 15">5503</strain>
    </source>
</reference>
<evidence type="ECO:0000256" key="11">
    <source>
        <dbReference type="RuleBase" id="RU003783"/>
    </source>
</evidence>
<dbReference type="PANTHER" id="PTHR11088">
    <property type="entry name" value="TRNA DIMETHYLALLYLTRANSFERASE"/>
    <property type="match status" value="1"/>
</dbReference>
<dbReference type="InterPro" id="IPR018022">
    <property type="entry name" value="IPT"/>
</dbReference>
<organism evidence="14 15">
    <name type="scientific">Paracoccus sanguinis</name>
    <dbReference type="NCBI Taxonomy" id="1545044"/>
    <lineage>
        <taxon>Bacteria</taxon>
        <taxon>Pseudomonadati</taxon>
        <taxon>Pseudomonadota</taxon>
        <taxon>Alphaproteobacteria</taxon>
        <taxon>Rhodobacterales</taxon>
        <taxon>Paracoccaceae</taxon>
        <taxon>Paracoccus</taxon>
    </lineage>
</organism>
<dbReference type="SUPFAM" id="SSF52540">
    <property type="entry name" value="P-loop containing nucleoside triphosphate hydrolases"/>
    <property type="match status" value="2"/>
</dbReference>
<evidence type="ECO:0000256" key="7">
    <source>
        <dbReference type="ARBA" id="ARBA00022840"/>
    </source>
</evidence>
<comment type="caution">
    <text evidence="14">The sequence shown here is derived from an EMBL/GenBank/DDBJ whole genome shotgun (WGS) entry which is preliminary data.</text>
</comment>
<comment type="similarity">
    <text evidence="3 10 13">Belongs to the IPP transferase family.</text>
</comment>
<dbReference type="NCBIfam" id="TIGR00174">
    <property type="entry name" value="miaA"/>
    <property type="match status" value="1"/>
</dbReference>
<evidence type="ECO:0000256" key="8">
    <source>
        <dbReference type="ARBA" id="ARBA00022842"/>
    </source>
</evidence>
<dbReference type="AlphaFoldDB" id="A0A099GDG8"/>